<feature type="compositionally biased region" description="Low complexity" evidence="1">
    <location>
        <begin position="194"/>
        <end position="211"/>
    </location>
</feature>
<dbReference type="EMBL" id="LT553633">
    <property type="protein sequence ID" value="SAM01958.1"/>
    <property type="molecule type" value="Genomic_DNA"/>
</dbReference>
<feature type="compositionally biased region" description="Pro residues" evidence="1">
    <location>
        <begin position="219"/>
        <end position="230"/>
    </location>
</feature>
<dbReference type="AlphaFoldDB" id="A0A168P8R7"/>
<gene>
    <name evidence="2" type="primary">ABSGL_07713.1 scaffold 9091</name>
</gene>
<dbReference type="OrthoDB" id="2270345at2759"/>
<reference evidence="2" key="1">
    <citation type="submission" date="2016-04" db="EMBL/GenBank/DDBJ databases">
        <authorList>
            <person name="Evans L.H."/>
            <person name="Alamgir A."/>
            <person name="Owens N."/>
            <person name="Weber N.D."/>
            <person name="Virtaneva K."/>
            <person name="Barbian K."/>
            <person name="Babar A."/>
            <person name="Rosenke K."/>
        </authorList>
    </citation>
    <scope>NUCLEOTIDE SEQUENCE [LARGE SCALE GENOMIC DNA]</scope>
    <source>
        <strain evidence="2">CBS 101.48</strain>
    </source>
</reference>
<proteinExistence type="predicted"/>
<organism evidence="2">
    <name type="scientific">Absidia glauca</name>
    <name type="common">Pin mould</name>
    <dbReference type="NCBI Taxonomy" id="4829"/>
    <lineage>
        <taxon>Eukaryota</taxon>
        <taxon>Fungi</taxon>
        <taxon>Fungi incertae sedis</taxon>
        <taxon>Mucoromycota</taxon>
        <taxon>Mucoromycotina</taxon>
        <taxon>Mucoromycetes</taxon>
        <taxon>Mucorales</taxon>
        <taxon>Cunninghamellaceae</taxon>
        <taxon>Absidia</taxon>
    </lineage>
</organism>
<dbReference type="Proteomes" id="UP000078561">
    <property type="component" value="Unassembled WGS sequence"/>
</dbReference>
<feature type="compositionally biased region" description="Low complexity" evidence="1">
    <location>
        <begin position="254"/>
        <end position="270"/>
    </location>
</feature>
<evidence type="ECO:0000256" key="1">
    <source>
        <dbReference type="SAM" id="MobiDB-lite"/>
    </source>
</evidence>
<feature type="region of interest" description="Disordered" evidence="1">
    <location>
        <begin position="1"/>
        <end position="20"/>
    </location>
</feature>
<sequence>MTNHTPTSSKLKRILPKKSKVNVSPLSQVTDDIRSGKDLAMSKNTSPILQPPQPPYGNYSAKPSSRNIKGSMPTTTRTSSISCNTKVPVTMATPVSRSRRSHSLHYTSQPTSLLLNQATARSPSPPPPLPLSPLANTITYQSIPSHKKTTNTTKPSKMKLKRHSISSTTHPHKQAQPQRSRTLILEDEMKKQSPRTPSAAAVAALTPTAPSRLLSKAPVTPPSPSRPTPSLPSLQKSRSTPLRPFSKIKTYNVSSTPLKPTPSTSTSASTQRHRSVRTPSSRLERGLEKKKRQQELEDLISGRRGSTLKLSLTPKHTLMT</sequence>
<feature type="compositionally biased region" description="Polar residues" evidence="1">
    <location>
        <begin position="104"/>
        <end position="121"/>
    </location>
</feature>
<feature type="compositionally biased region" description="Polar residues" evidence="1">
    <location>
        <begin position="165"/>
        <end position="181"/>
    </location>
</feature>
<feature type="compositionally biased region" description="Polar residues" evidence="1">
    <location>
        <begin position="135"/>
        <end position="155"/>
    </location>
</feature>
<protein>
    <submittedName>
        <fullName evidence="2">Uncharacterized protein</fullName>
    </submittedName>
</protein>
<dbReference type="InParanoid" id="A0A168P8R7"/>
<evidence type="ECO:0000313" key="3">
    <source>
        <dbReference type="Proteomes" id="UP000078561"/>
    </source>
</evidence>
<feature type="compositionally biased region" description="Polar residues" evidence="1">
    <location>
        <begin position="61"/>
        <end position="87"/>
    </location>
</feature>
<name>A0A168P8R7_ABSGL</name>
<evidence type="ECO:0000313" key="2">
    <source>
        <dbReference type="EMBL" id="SAM01958.1"/>
    </source>
</evidence>
<accession>A0A168P8R7</accession>
<feature type="compositionally biased region" description="Basic residues" evidence="1">
    <location>
        <begin position="10"/>
        <end position="20"/>
    </location>
</feature>
<keyword evidence="3" id="KW-1185">Reference proteome</keyword>
<feature type="region of interest" description="Disordered" evidence="1">
    <location>
        <begin position="25"/>
        <end position="320"/>
    </location>
</feature>